<dbReference type="RefSeq" id="WP_354700771.1">
    <property type="nucleotide sequence ID" value="NZ_CP114014.1"/>
</dbReference>
<feature type="signal peptide" evidence="1">
    <location>
        <begin position="1"/>
        <end position="26"/>
    </location>
</feature>
<dbReference type="AlphaFoldDB" id="A0AAU7ARL3"/>
<accession>A0AAU7ARL3</accession>
<dbReference type="KEGG" id="parq:DSM112329_01058"/>
<evidence type="ECO:0000313" key="2">
    <source>
        <dbReference type="EMBL" id="XAY04228.1"/>
    </source>
</evidence>
<evidence type="ECO:0000256" key="1">
    <source>
        <dbReference type="SAM" id="SignalP"/>
    </source>
</evidence>
<gene>
    <name evidence="2" type="ORF">DSM112329_01058</name>
</gene>
<reference evidence="2" key="1">
    <citation type="submission" date="2022-12" db="EMBL/GenBank/DDBJ databases">
        <title>Paraconexibacter alkalitolerans sp. nov. and Baekduia alba sp. nov., isolated from soil and emended description of the genera Paraconexibacter (Chun et al., 2020) and Baekduia (An et al., 2020).</title>
        <authorList>
            <person name="Vieira S."/>
            <person name="Huber K.J."/>
            <person name="Geppert A."/>
            <person name="Wolf J."/>
            <person name="Neumann-Schaal M."/>
            <person name="Muesken M."/>
            <person name="Overmann J."/>
        </authorList>
    </citation>
    <scope>NUCLEOTIDE SEQUENCE</scope>
    <source>
        <strain evidence="2">AEG42_29</strain>
    </source>
</reference>
<keyword evidence="1" id="KW-0732">Signal</keyword>
<dbReference type="EMBL" id="CP114014">
    <property type="protein sequence ID" value="XAY04228.1"/>
    <property type="molecule type" value="Genomic_DNA"/>
</dbReference>
<feature type="chain" id="PRO_5043672052" description="GH26 domain-containing protein" evidence="1">
    <location>
        <begin position="27"/>
        <end position="519"/>
    </location>
</feature>
<proteinExistence type="predicted"/>
<organism evidence="2">
    <name type="scientific">Paraconexibacter sp. AEG42_29</name>
    <dbReference type="NCBI Taxonomy" id="2997339"/>
    <lineage>
        <taxon>Bacteria</taxon>
        <taxon>Bacillati</taxon>
        <taxon>Actinomycetota</taxon>
        <taxon>Thermoleophilia</taxon>
        <taxon>Solirubrobacterales</taxon>
        <taxon>Paraconexibacteraceae</taxon>
        <taxon>Paraconexibacter</taxon>
    </lineage>
</organism>
<evidence type="ECO:0008006" key="3">
    <source>
        <dbReference type="Google" id="ProtNLM"/>
    </source>
</evidence>
<protein>
    <recommendedName>
        <fullName evidence="3">GH26 domain-containing protein</fullName>
    </recommendedName>
</protein>
<name>A0AAU7ARL3_9ACTN</name>
<sequence length="519" mass="55445">MRTPRPLLLLLLLLTALTAAAPAAHASVPAGWPSDRLVLGARDEENGAGILRDATRLTARYHYLSGGSNTGAGWSKWTMGGGSFVSSFVNDSVAHGFLPVFSLYHLRETLPGAGMEEVAGFFANLENRDTMTSYLQDVRLFFQKAGETGQTSVLHVEPDLWGYIQRRGGAAETVQVATTGLSELAGLPNTAAGLAQAFVRLRDTYAPKVLLGYHLSVWGTGEDIALSDPSDERIDELAAASSAYYKALGAKFDLIFAEQSDRDAGYREVRDGDGGASFWTPEDFMRQARYLRGVSATTARSIVLWQLPVGNASQPNTPKHYKDNRVQTLLGSGGDAVRRAYVNAGVIGMLFGKALPDATCACDEDGDGQDDDGGLFKTLANAATAAGLEVLPGGPAKKPAKPVKTRTSAPVVAVKATVLAPRVGRGGNARVNVRLTARSTAQVVVAIQLYRPGAGTKPTYQVAFRGQRLRGGIPRTFKLSYAVPGGAQTGRWKVKVGLFDLNFKKLLVWRPAAAAFYVR</sequence>